<dbReference type="NCBIfam" id="NF006053">
    <property type="entry name" value="PRK08201.1"/>
    <property type="match status" value="1"/>
</dbReference>
<dbReference type="GO" id="GO:0006508">
    <property type="term" value="P:proteolysis"/>
    <property type="evidence" value="ECO:0007669"/>
    <property type="project" value="UniProtKB-KW"/>
</dbReference>
<dbReference type="SUPFAM" id="SSF55031">
    <property type="entry name" value="Bacterial exopeptidase dimerisation domain"/>
    <property type="match status" value="1"/>
</dbReference>
<dbReference type="EMBL" id="DXHL01000012">
    <property type="protein sequence ID" value="HIW10316.1"/>
    <property type="molecule type" value="Genomic_DNA"/>
</dbReference>
<organism evidence="5 6">
    <name type="scientific">Candidatus Rikenella faecigallinarum</name>
    <dbReference type="NCBI Taxonomy" id="2838745"/>
    <lineage>
        <taxon>Bacteria</taxon>
        <taxon>Pseudomonadati</taxon>
        <taxon>Bacteroidota</taxon>
        <taxon>Bacteroidia</taxon>
        <taxon>Bacteroidales</taxon>
        <taxon>Rikenellaceae</taxon>
        <taxon>Rikenella</taxon>
    </lineage>
</organism>
<evidence type="ECO:0000256" key="3">
    <source>
        <dbReference type="ARBA" id="ARBA00022801"/>
    </source>
</evidence>
<sequence length="458" mass="50406">MNTLVSAYLEQHRDRFLQELFDYLRIPSVSSQSEHQPDIQRCAEWLQGALLKAGADLAEIFPTAGNPIVYGEKIISPQAPTVLVYGHYDVMPVDPLELWNTEPFEPVVRDGKIWGRGADDDKGQAFMHVKAVEALIATGQLRCNVKFMFEGEEEIGSGSLTTWCAEHKDMLVADVILVSDTSLLGMDTPSITCGLRGLAFVEVEATGPNRDLHSGLYGGAVVNPVNALCQMIGSLTDADGRITIPGFYDDVQEFSAAERTEINAAPFDEQAFVSAIGVREPRGEKGYTTLERKGIRPTLDVCGIWGGYTGEGAKTIIPSTAHAKVSMRLVAGQDFHKITRQFVEHMERIAPQYGVTVRCTPLHGGYPYVAPTDSAAYQAAARAMEDTFGKRPVPFYSGGSIPIISTFERTLGIKSILMGFGLDTDAIHSPNENYPLENFYRGIETIPLFYHYFAENHR</sequence>
<proteinExistence type="predicted"/>
<dbReference type="NCBIfam" id="NF006579">
    <property type="entry name" value="PRK09104.1"/>
    <property type="match status" value="1"/>
</dbReference>
<dbReference type="InterPro" id="IPR036264">
    <property type="entry name" value="Bact_exopeptidase_dim_dom"/>
</dbReference>
<dbReference type="Gene3D" id="3.40.630.10">
    <property type="entry name" value="Zn peptidases"/>
    <property type="match status" value="1"/>
</dbReference>
<dbReference type="EC" id="3.4.13.-" evidence="5"/>
<keyword evidence="2" id="KW-0479">Metal-binding</keyword>
<evidence type="ECO:0000313" key="5">
    <source>
        <dbReference type="EMBL" id="HIW10316.1"/>
    </source>
</evidence>
<reference evidence="5" key="1">
    <citation type="journal article" date="2021" name="PeerJ">
        <title>Extensive microbial diversity within the chicken gut microbiome revealed by metagenomics and culture.</title>
        <authorList>
            <person name="Gilroy R."/>
            <person name="Ravi A."/>
            <person name="Getino M."/>
            <person name="Pursley I."/>
            <person name="Horton D.L."/>
            <person name="Alikhan N.F."/>
            <person name="Baker D."/>
            <person name="Gharbi K."/>
            <person name="Hall N."/>
            <person name="Watson M."/>
            <person name="Adriaenssens E.M."/>
            <person name="Foster-Nyarko E."/>
            <person name="Jarju S."/>
            <person name="Secka A."/>
            <person name="Antonio M."/>
            <person name="Oren A."/>
            <person name="Chaudhuri R.R."/>
            <person name="La Ragione R."/>
            <person name="Hildebrand F."/>
            <person name="Pallen M.J."/>
        </authorList>
    </citation>
    <scope>NUCLEOTIDE SEQUENCE</scope>
    <source>
        <strain evidence="5">ChiBcec15-1070</strain>
    </source>
</reference>
<dbReference type="GO" id="GO:0016805">
    <property type="term" value="F:dipeptidase activity"/>
    <property type="evidence" value="ECO:0007669"/>
    <property type="project" value="UniProtKB-KW"/>
</dbReference>
<name>A0A9D1QE18_9BACT</name>
<dbReference type="NCBIfam" id="NF005914">
    <property type="entry name" value="PRK07907.1"/>
    <property type="match status" value="1"/>
</dbReference>
<evidence type="ECO:0000256" key="1">
    <source>
        <dbReference type="ARBA" id="ARBA00022670"/>
    </source>
</evidence>
<dbReference type="PANTHER" id="PTHR43270">
    <property type="entry name" value="BETA-ALA-HIS DIPEPTIDASE"/>
    <property type="match status" value="1"/>
</dbReference>
<dbReference type="Proteomes" id="UP000823926">
    <property type="component" value="Unassembled WGS sequence"/>
</dbReference>
<dbReference type="SUPFAM" id="SSF53187">
    <property type="entry name" value="Zn-dependent exopeptidases"/>
    <property type="match status" value="1"/>
</dbReference>
<dbReference type="Pfam" id="PF07687">
    <property type="entry name" value="M20_dimer"/>
    <property type="match status" value="1"/>
</dbReference>
<dbReference type="GO" id="GO:0046872">
    <property type="term" value="F:metal ion binding"/>
    <property type="evidence" value="ECO:0007669"/>
    <property type="project" value="UniProtKB-KW"/>
</dbReference>
<keyword evidence="5" id="KW-0224">Dipeptidase</keyword>
<gene>
    <name evidence="5" type="ORF">H9888_02330</name>
</gene>
<dbReference type="InterPro" id="IPR051458">
    <property type="entry name" value="Cyt/Met_Dipeptidase"/>
</dbReference>
<dbReference type="Pfam" id="PF01546">
    <property type="entry name" value="Peptidase_M20"/>
    <property type="match status" value="1"/>
</dbReference>
<protein>
    <submittedName>
        <fullName evidence="5">Dipeptidase</fullName>
        <ecNumber evidence="5">3.4.13.-</ecNumber>
    </submittedName>
</protein>
<dbReference type="CDD" id="cd05680">
    <property type="entry name" value="M20_dipept_like"/>
    <property type="match status" value="1"/>
</dbReference>
<keyword evidence="1" id="KW-0645">Protease</keyword>
<dbReference type="AlphaFoldDB" id="A0A9D1QE18"/>
<keyword evidence="3 5" id="KW-0378">Hydrolase</keyword>
<evidence type="ECO:0000256" key="2">
    <source>
        <dbReference type="ARBA" id="ARBA00022723"/>
    </source>
</evidence>
<feature type="domain" description="Peptidase M20 dimerisation" evidence="4">
    <location>
        <begin position="194"/>
        <end position="353"/>
    </location>
</feature>
<dbReference type="InterPro" id="IPR002933">
    <property type="entry name" value="Peptidase_M20"/>
</dbReference>
<evidence type="ECO:0000313" key="6">
    <source>
        <dbReference type="Proteomes" id="UP000823926"/>
    </source>
</evidence>
<dbReference type="Gene3D" id="3.30.70.360">
    <property type="match status" value="1"/>
</dbReference>
<evidence type="ECO:0000259" key="4">
    <source>
        <dbReference type="Pfam" id="PF07687"/>
    </source>
</evidence>
<dbReference type="InterPro" id="IPR011650">
    <property type="entry name" value="Peptidase_M20_dimer"/>
</dbReference>
<comment type="caution">
    <text evidence="5">The sequence shown here is derived from an EMBL/GenBank/DDBJ whole genome shotgun (WGS) entry which is preliminary data.</text>
</comment>
<accession>A0A9D1QE18</accession>
<dbReference type="PANTHER" id="PTHR43270:SF12">
    <property type="entry name" value="SUCCINYL-DIAMINOPIMELATE DESUCCINYLASE"/>
    <property type="match status" value="1"/>
</dbReference>
<reference evidence="5" key="2">
    <citation type="submission" date="2021-04" db="EMBL/GenBank/DDBJ databases">
        <authorList>
            <person name="Gilroy R."/>
        </authorList>
    </citation>
    <scope>NUCLEOTIDE SEQUENCE</scope>
    <source>
        <strain evidence="5">ChiBcec15-1070</strain>
    </source>
</reference>